<organism evidence="2 3">
    <name type="scientific">Liparis tanakae</name>
    <name type="common">Tanaka's snailfish</name>
    <dbReference type="NCBI Taxonomy" id="230148"/>
    <lineage>
        <taxon>Eukaryota</taxon>
        <taxon>Metazoa</taxon>
        <taxon>Chordata</taxon>
        <taxon>Craniata</taxon>
        <taxon>Vertebrata</taxon>
        <taxon>Euteleostomi</taxon>
        <taxon>Actinopterygii</taxon>
        <taxon>Neopterygii</taxon>
        <taxon>Teleostei</taxon>
        <taxon>Neoteleostei</taxon>
        <taxon>Acanthomorphata</taxon>
        <taxon>Eupercaria</taxon>
        <taxon>Perciformes</taxon>
        <taxon>Cottioidei</taxon>
        <taxon>Cottales</taxon>
        <taxon>Liparidae</taxon>
        <taxon>Liparis</taxon>
    </lineage>
</organism>
<protein>
    <submittedName>
        <fullName evidence="2">Uncharacterized protein</fullName>
    </submittedName>
</protein>
<feature type="region of interest" description="Disordered" evidence="1">
    <location>
        <begin position="1"/>
        <end position="23"/>
    </location>
</feature>
<evidence type="ECO:0000313" key="2">
    <source>
        <dbReference type="EMBL" id="TNN74832.1"/>
    </source>
</evidence>
<name>A0A4Z2IBP5_9TELE</name>
<reference evidence="2 3" key="1">
    <citation type="submission" date="2019-03" db="EMBL/GenBank/DDBJ databases">
        <title>First draft genome of Liparis tanakae, snailfish: a comprehensive survey of snailfish specific genes.</title>
        <authorList>
            <person name="Kim W."/>
            <person name="Song I."/>
            <person name="Jeong J.-H."/>
            <person name="Kim D."/>
            <person name="Kim S."/>
            <person name="Ryu S."/>
            <person name="Song J.Y."/>
            <person name="Lee S.K."/>
        </authorList>
    </citation>
    <scope>NUCLEOTIDE SEQUENCE [LARGE SCALE GENOMIC DNA]</scope>
    <source>
        <tissue evidence="2">Muscle</tissue>
    </source>
</reference>
<accession>A0A4Z2IBP5</accession>
<sequence length="157" mass="17121">MSVHTQTDTWRGGGMCRGDGQGMMRSDISREISEHKQRNTPKAIGDGVIYPQWQEVCDSTCRLQQHSGPARAAEDRDLSDVLQLSAGRKDLWFLSLRHRKRCKMEKTGPVGFDCSLCCGVRNQQTGVGGGGGGRPIPLKELAEACGTYPVSNSARGK</sequence>
<dbReference type="EMBL" id="SRLO01000110">
    <property type="protein sequence ID" value="TNN74832.1"/>
    <property type="molecule type" value="Genomic_DNA"/>
</dbReference>
<dbReference type="AlphaFoldDB" id="A0A4Z2IBP5"/>
<evidence type="ECO:0000256" key="1">
    <source>
        <dbReference type="SAM" id="MobiDB-lite"/>
    </source>
</evidence>
<gene>
    <name evidence="2" type="ORF">EYF80_014932</name>
</gene>
<proteinExistence type="predicted"/>
<comment type="caution">
    <text evidence="2">The sequence shown here is derived from an EMBL/GenBank/DDBJ whole genome shotgun (WGS) entry which is preliminary data.</text>
</comment>
<dbReference type="Proteomes" id="UP000314294">
    <property type="component" value="Unassembled WGS sequence"/>
</dbReference>
<keyword evidence="3" id="KW-1185">Reference proteome</keyword>
<evidence type="ECO:0000313" key="3">
    <source>
        <dbReference type="Proteomes" id="UP000314294"/>
    </source>
</evidence>
<feature type="compositionally biased region" description="Gly residues" evidence="1">
    <location>
        <begin position="11"/>
        <end position="21"/>
    </location>
</feature>